<dbReference type="Proteomes" id="UP001159363">
    <property type="component" value="Chromosome X"/>
</dbReference>
<reference evidence="2 3" key="1">
    <citation type="submission" date="2023-02" db="EMBL/GenBank/DDBJ databases">
        <title>LHISI_Scaffold_Assembly.</title>
        <authorList>
            <person name="Stuart O.P."/>
            <person name="Cleave R."/>
            <person name="Magrath M.J.L."/>
            <person name="Mikheyev A.S."/>
        </authorList>
    </citation>
    <scope>NUCLEOTIDE SEQUENCE [LARGE SCALE GENOMIC DNA]</scope>
    <source>
        <strain evidence="2">Daus_M_001</strain>
        <tissue evidence="2">Leg muscle</tissue>
    </source>
</reference>
<name>A0ABQ9HPQ5_9NEOP</name>
<feature type="region of interest" description="Disordered" evidence="1">
    <location>
        <begin position="68"/>
        <end position="96"/>
    </location>
</feature>
<proteinExistence type="predicted"/>
<evidence type="ECO:0000313" key="2">
    <source>
        <dbReference type="EMBL" id="KAJ8885908.1"/>
    </source>
</evidence>
<evidence type="ECO:0000313" key="3">
    <source>
        <dbReference type="Proteomes" id="UP001159363"/>
    </source>
</evidence>
<dbReference type="EMBL" id="JARBHB010000004">
    <property type="protein sequence ID" value="KAJ8885908.1"/>
    <property type="molecule type" value="Genomic_DNA"/>
</dbReference>
<accession>A0ABQ9HPQ5</accession>
<evidence type="ECO:0000256" key="1">
    <source>
        <dbReference type="SAM" id="MobiDB-lite"/>
    </source>
</evidence>
<feature type="compositionally biased region" description="Polar residues" evidence="1">
    <location>
        <begin position="77"/>
        <end position="96"/>
    </location>
</feature>
<keyword evidence="3" id="KW-1185">Reference proteome</keyword>
<comment type="caution">
    <text evidence="2">The sequence shown here is derived from an EMBL/GenBank/DDBJ whole genome shotgun (WGS) entry which is preliminary data.</text>
</comment>
<protein>
    <submittedName>
        <fullName evidence="2">Uncharacterized protein</fullName>
    </submittedName>
</protein>
<organism evidence="2 3">
    <name type="scientific">Dryococelus australis</name>
    <dbReference type="NCBI Taxonomy" id="614101"/>
    <lineage>
        <taxon>Eukaryota</taxon>
        <taxon>Metazoa</taxon>
        <taxon>Ecdysozoa</taxon>
        <taxon>Arthropoda</taxon>
        <taxon>Hexapoda</taxon>
        <taxon>Insecta</taxon>
        <taxon>Pterygota</taxon>
        <taxon>Neoptera</taxon>
        <taxon>Polyneoptera</taxon>
        <taxon>Phasmatodea</taxon>
        <taxon>Verophasmatodea</taxon>
        <taxon>Anareolatae</taxon>
        <taxon>Phasmatidae</taxon>
        <taxon>Eurycanthinae</taxon>
        <taxon>Dryococelus</taxon>
    </lineage>
</organism>
<sequence length="96" mass="11141">MGWRMISHSNNILKYSERYDNTRKYMWCNGYLPQTAHQLLFNLVKWFTYASTCSQLQQEISEQDLPFVHDIPGEGRTPSSGPSTLGHQNSTWEATN</sequence>
<gene>
    <name evidence="2" type="ORF">PR048_012114</name>
</gene>